<sequence length="42" mass="4563">MPSIKSTDTTTISPPVFSKRDWFLSMMYCSVSLLSTSASSAT</sequence>
<evidence type="ECO:0000313" key="2">
    <source>
        <dbReference type="Proteomes" id="UP000095746"/>
    </source>
</evidence>
<accession>A0A174VW73</accession>
<organism evidence="1 2">
    <name type="scientific">Flavonifractor plautii</name>
    <name type="common">Fusobacterium plautii</name>
    <dbReference type="NCBI Taxonomy" id="292800"/>
    <lineage>
        <taxon>Bacteria</taxon>
        <taxon>Bacillati</taxon>
        <taxon>Bacillota</taxon>
        <taxon>Clostridia</taxon>
        <taxon>Eubacteriales</taxon>
        <taxon>Oscillospiraceae</taxon>
        <taxon>Flavonifractor</taxon>
    </lineage>
</organism>
<evidence type="ECO:0000313" key="1">
    <source>
        <dbReference type="EMBL" id="CUQ37646.1"/>
    </source>
</evidence>
<dbReference type="Proteomes" id="UP000095746">
    <property type="component" value="Unassembled WGS sequence"/>
</dbReference>
<gene>
    <name evidence="1" type="ORF">ERS852411_04320</name>
</gene>
<reference evidence="1 2" key="1">
    <citation type="submission" date="2015-09" db="EMBL/GenBank/DDBJ databases">
        <authorList>
            <consortium name="Pathogen Informatics"/>
        </authorList>
    </citation>
    <scope>NUCLEOTIDE SEQUENCE [LARGE SCALE GENOMIC DNA]</scope>
    <source>
        <strain evidence="1 2">2789STDY5608854</strain>
    </source>
</reference>
<proteinExistence type="predicted"/>
<protein>
    <submittedName>
        <fullName evidence="1">Uncharacterized protein</fullName>
    </submittedName>
</protein>
<dbReference type="AlphaFoldDB" id="A0A174VW73"/>
<dbReference type="EMBL" id="CYZT01000996">
    <property type="protein sequence ID" value="CUQ37646.1"/>
    <property type="molecule type" value="Genomic_DNA"/>
</dbReference>
<name>A0A174VW73_FLAPL</name>